<dbReference type="InterPro" id="IPR038927">
    <property type="entry name" value="C6orf163"/>
</dbReference>
<dbReference type="OrthoDB" id="8774892at2759"/>
<sequence length="313" mass="36208">MSRSQYSQQPIQPQWVASNKGNKSPAAEIGSQLHKKILDELTEENRKIIQEAEAAVHAQAEREKRKAVKEAIKTVKKEQKVVIQDLEKERDNVIQEAIHQAEVKMGQDMETELKKAQEAAELHMDEEIQNVLKACYEEKMEAVAHEKHRQKIIAQRAQVLLKREFVQQQKRFQAFSAKKHQKSLQKVKEIAENDVKVAITKAQKAEQEKAQALIKEVKKVQKQELEAVKEIVLQMKKNQQDDVELLESMENSKVELEEEIEEIRAAFQRYINVTLPMLSPGQADFLLPLRKKYMKEVEEGIVESPFISKRNIS</sequence>
<name>A0A6P8QX97_GEOSA</name>
<proteinExistence type="predicted"/>
<feature type="coiled-coil region" evidence="1">
    <location>
        <begin position="38"/>
        <end position="126"/>
    </location>
</feature>
<dbReference type="RefSeq" id="XP_033792248.1">
    <property type="nucleotide sequence ID" value="XM_033936357.1"/>
</dbReference>
<evidence type="ECO:0000313" key="4">
    <source>
        <dbReference type="RefSeq" id="XP_033792248.1"/>
    </source>
</evidence>
<dbReference type="KEGG" id="gsh:117356735"/>
<dbReference type="Proteomes" id="UP000515159">
    <property type="component" value="Chromosome 3"/>
</dbReference>
<dbReference type="PANTHER" id="PTHR34645:SF1">
    <property type="entry name" value="GENE 136-RELATED"/>
    <property type="match status" value="1"/>
</dbReference>
<keyword evidence="3" id="KW-1185">Reference proteome</keyword>
<protein>
    <submittedName>
        <fullName evidence="4">Uncharacterized protein C6orf163 homolog</fullName>
    </submittedName>
</protein>
<feature type="region of interest" description="Disordered" evidence="2">
    <location>
        <begin position="1"/>
        <end position="31"/>
    </location>
</feature>
<evidence type="ECO:0000313" key="3">
    <source>
        <dbReference type="Proteomes" id="UP000515159"/>
    </source>
</evidence>
<dbReference type="AlphaFoldDB" id="A0A6P8QX97"/>
<reference evidence="4" key="1">
    <citation type="submission" date="2025-08" db="UniProtKB">
        <authorList>
            <consortium name="RefSeq"/>
        </authorList>
    </citation>
    <scope>IDENTIFICATION</scope>
</reference>
<evidence type="ECO:0000256" key="1">
    <source>
        <dbReference type="SAM" id="Coils"/>
    </source>
</evidence>
<dbReference type="CTD" id="125634401"/>
<evidence type="ECO:0000256" key="2">
    <source>
        <dbReference type="SAM" id="MobiDB-lite"/>
    </source>
</evidence>
<dbReference type="InParanoid" id="A0A6P8QX97"/>
<keyword evidence="1" id="KW-0175">Coiled coil</keyword>
<accession>A0A6P8QX97</accession>
<dbReference type="GeneID" id="117356735"/>
<feature type="coiled-coil region" evidence="1">
    <location>
        <begin position="188"/>
        <end position="273"/>
    </location>
</feature>
<dbReference type="PANTHER" id="PTHR34645">
    <property type="entry name" value="SIMILAR TO HYPOTHETICAL PROTEIN"/>
    <property type="match status" value="1"/>
</dbReference>
<organism evidence="3 4">
    <name type="scientific">Geotrypetes seraphini</name>
    <name type="common">Gaboon caecilian</name>
    <name type="synonym">Caecilia seraphini</name>
    <dbReference type="NCBI Taxonomy" id="260995"/>
    <lineage>
        <taxon>Eukaryota</taxon>
        <taxon>Metazoa</taxon>
        <taxon>Chordata</taxon>
        <taxon>Craniata</taxon>
        <taxon>Vertebrata</taxon>
        <taxon>Euteleostomi</taxon>
        <taxon>Amphibia</taxon>
        <taxon>Gymnophiona</taxon>
        <taxon>Geotrypetes</taxon>
    </lineage>
</organism>
<feature type="compositionally biased region" description="Polar residues" evidence="2">
    <location>
        <begin position="1"/>
        <end position="22"/>
    </location>
</feature>
<gene>
    <name evidence="4" type="primary">C3H6orf163</name>
</gene>